<dbReference type="Proteomes" id="UP001163046">
    <property type="component" value="Unassembled WGS sequence"/>
</dbReference>
<reference evidence="1" key="1">
    <citation type="submission" date="2023-01" db="EMBL/GenBank/DDBJ databases">
        <title>Genome assembly of the deep-sea coral Lophelia pertusa.</title>
        <authorList>
            <person name="Herrera S."/>
            <person name="Cordes E."/>
        </authorList>
    </citation>
    <scope>NUCLEOTIDE SEQUENCE</scope>
    <source>
        <strain evidence="1">USNM1676648</strain>
        <tissue evidence="1">Polyp</tissue>
    </source>
</reference>
<organism evidence="1 2">
    <name type="scientific">Desmophyllum pertusum</name>
    <dbReference type="NCBI Taxonomy" id="174260"/>
    <lineage>
        <taxon>Eukaryota</taxon>
        <taxon>Metazoa</taxon>
        <taxon>Cnidaria</taxon>
        <taxon>Anthozoa</taxon>
        <taxon>Hexacorallia</taxon>
        <taxon>Scleractinia</taxon>
        <taxon>Caryophylliina</taxon>
        <taxon>Caryophylliidae</taxon>
        <taxon>Desmophyllum</taxon>
    </lineage>
</organism>
<name>A0A9W9YQP6_9CNID</name>
<dbReference type="AlphaFoldDB" id="A0A9W9YQP6"/>
<gene>
    <name evidence="1" type="ORF">OS493_011584</name>
</gene>
<evidence type="ECO:0000313" key="2">
    <source>
        <dbReference type="Proteomes" id="UP001163046"/>
    </source>
</evidence>
<evidence type="ECO:0000313" key="1">
    <source>
        <dbReference type="EMBL" id="KAJ7363300.1"/>
    </source>
</evidence>
<proteinExistence type="predicted"/>
<dbReference type="EMBL" id="MU827306">
    <property type="protein sequence ID" value="KAJ7363300.1"/>
    <property type="molecule type" value="Genomic_DNA"/>
</dbReference>
<accession>A0A9W9YQP6</accession>
<comment type="caution">
    <text evidence="1">The sequence shown here is derived from an EMBL/GenBank/DDBJ whole genome shotgun (WGS) entry which is preliminary data.</text>
</comment>
<sequence length="67" mass="8292">MSRILPTSSRMRKCPFTRLQWRFEECKVEAKQLLRERERIRSLRGIKAYEMQVDTEKEDNWDDERTD</sequence>
<keyword evidence="2" id="KW-1185">Reference proteome</keyword>
<protein>
    <submittedName>
        <fullName evidence="1">Uncharacterized protein</fullName>
    </submittedName>
</protein>